<dbReference type="Proteomes" id="UP001444071">
    <property type="component" value="Unassembled WGS sequence"/>
</dbReference>
<evidence type="ECO:0000313" key="1">
    <source>
        <dbReference type="EMBL" id="MEQ2275558.1"/>
    </source>
</evidence>
<keyword evidence="2" id="KW-1185">Reference proteome</keyword>
<gene>
    <name evidence="1" type="ORF">XENORESO_005349</name>
</gene>
<evidence type="ECO:0000313" key="2">
    <source>
        <dbReference type="Proteomes" id="UP001444071"/>
    </source>
</evidence>
<dbReference type="EMBL" id="JAHRIM010082031">
    <property type="protein sequence ID" value="MEQ2275558.1"/>
    <property type="molecule type" value="Genomic_DNA"/>
</dbReference>
<accession>A0ABV0X2Y0</accession>
<sequence>MMRQKHPLGTHLRDQFLLGQEDGAILQMLKRVVRLDPDATFSAVQQEALLLEGEQSPRWPEVTCAASPRSQWAWREAFSLCQRTAVAMEDEFKGYVWPARQRGVTNPARSEVVIWGRARTGPAGRDYCGLVETLEGLNTVSVARTLAVIRNASGRSFHVSVEARPEVQTRQVQPASERGDVPLIPGDARCSGTGLLH</sequence>
<protein>
    <submittedName>
        <fullName evidence="1">Uncharacterized protein</fullName>
    </submittedName>
</protein>
<organism evidence="1 2">
    <name type="scientific">Xenotaenia resolanae</name>
    <dbReference type="NCBI Taxonomy" id="208358"/>
    <lineage>
        <taxon>Eukaryota</taxon>
        <taxon>Metazoa</taxon>
        <taxon>Chordata</taxon>
        <taxon>Craniata</taxon>
        <taxon>Vertebrata</taxon>
        <taxon>Euteleostomi</taxon>
        <taxon>Actinopterygii</taxon>
        <taxon>Neopterygii</taxon>
        <taxon>Teleostei</taxon>
        <taxon>Neoteleostei</taxon>
        <taxon>Acanthomorphata</taxon>
        <taxon>Ovalentaria</taxon>
        <taxon>Atherinomorphae</taxon>
        <taxon>Cyprinodontiformes</taxon>
        <taxon>Goodeidae</taxon>
        <taxon>Xenotaenia</taxon>
    </lineage>
</organism>
<comment type="caution">
    <text evidence="1">The sequence shown here is derived from an EMBL/GenBank/DDBJ whole genome shotgun (WGS) entry which is preliminary data.</text>
</comment>
<proteinExistence type="predicted"/>
<reference evidence="1 2" key="1">
    <citation type="submission" date="2021-06" db="EMBL/GenBank/DDBJ databases">
        <authorList>
            <person name="Palmer J.M."/>
        </authorList>
    </citation>
    <scope>NUCLEOTIDE SEQUENCE [LARGE SCALE GENOMIC DNA]</scope>
    <source>
        <strain evidence="1 2">XR_2019</strain>
        <tissue evidence="1">Muscle</tissue>
    </source>
</reference>
<name>A0ABV0X2Y0_9TELE</name>